<feature type="compositionally biased region" description="Basic and acidic residues" evidence="1">
    <location>
        <begin position="277"/>
        <end position="291"/>
    </location>
</feature>
<reference evidence="3" key="1">
    <citation type="journal article" date="2023" name="Mol. Phylogenet. Evol.">
        <title>Genome-scale phylogeny and comparative genomics of the fungal order Sordariales.</title>
        <authorList>
            <person name="Hensen N."/>
            <person name="Bonometti L."/>
            <person name="Westerberg I."/>
            <person name="Brannstrom I.O."/>
            <person name="Guillou S."/>
            <person name="Cros-Aarteil S."/>
            <person name="Calhoun S."/>
            <person name="Haridas S."/>
            <person name="Kuo A."/>
            <person name="Mondo S."/>
            <person name="Pangilinan J."/>
            <person name="Riley R."/>
            <person name="LaButti K."/>
            <person name="Andreopoulos B."/>
            <person name="Lipzen A."/>
            <person name="Chen C."/>
            <person name="Yan M."/>
            <person name="Daum C."/>
            <person name="Ng V."/>
            <person name="Clum A."/>
            <person name="Steindorff A."/>
            <person name="Ohm R.A."/>
            <person name="Martin F."/>
            <person name="Silar P."/>
            <person name="Natvig D.O."/>
            <person name="Lalanne C."/>
            <person name="Gautier V."/>
            <person name="Ament-Velasquez S.L."/>
            <person name="Kruys A."/>
            <person name="Hutchinson M.I."/>
            <person name="Powell A.J."/>
            <person name="Barry K."/>
            <person name="Miller A.N."/>
            <person name="Grigoriev I.V."/>
            <person name="Debuchy R."/>
            <person name="Gladieux P."/>
            <person name="Hiltunen Thoren M."/>
            <person name="Johannesson H."/>
        </authorList>
    </citation>
    <scope>NUCLEOTIDE SEQUENCE</scope>
    <source>
        <strain evidence="3">PSN309</strain>
    </source>
</reference>
<keyword evidence="2" id="KW-1133">Transmembrane helix</keyword>
<gene>
    <name evidence="3" type="ORF">QBC35DRAFT_534202</name>
</gene>
<sequence>MSNWGRLALFGRQSHVLQKQYLWNVPDGKKPDFSQSFTHGENISFSWNALNNSVYDLWLTSWNYNSNPMALCLGRAVNLAHDGSLNLTTPDTSFAWGQSTNQTRYALRFKPPTIEGRYIPSAPEFTSPGFFIVSDTSGTFNQKAVNESASTTLTTSTTSPAPSTSETSSPRTGFPIDTDLTFIPSSSTDTSSPPGSPGATAGMIIGIVLAVVLLVTAEVAFLLWRRRRRINNRHTPQTKEKHSLKRKIALKWPRKTLRRFGPYRERSRGGVLPVNESRTDEKEDDFGHKDLFNSPWVPNSKNSPELLGDSIPPGWGVVHELYGGRRRLGGRPGTLNSSLVELDAADPGTRRTSWEEVRIT</sequence>
<evidence type="ECO:0008006" key="5">
    <source>
        <dbReference type="Google" id="ProtNLM"/>
    </source>
</evidence>
<feature type="region of interest" description="Disordered" evidence="1">
    <location>
        <begin position="147"/>
        <end position="197"/>
    </location>
</feature>
<comment type="caution">
    <text evidence="3">The sequence shown here is derived from an EMBL/GenBank/DDBJ whole genome shotgun (WGS) entry which is preliminary data.</text>
</comment>
<dbReference type="Proteomes" id="UP001302126">
    <property type="component" value="Unassembled WGS sequence"/>
</dbReference>
<keyword evidence="2" id="KW-0472">Membrane</keyword>
<evidence type="ECO:0000256" key="2">
    <source>
        <dbReference type="SAM" id="Phobius"/>
    </source>
</evidence>
<feature type="transmembrane region" description="Helical" evidence="2">
    <location>
        <begin position="201"/>
        <end position="224"/>
    </location>
</feature>
<evidence type="ECO:0000313" key="3">
    <source>
        <dbReference type="EMBL" id="KAK4185434.1"/>
    </source>
</evidence>
<organism evidence="3 4">
    <name type="scientific">Podospora australis</name>
    <dbReference type="NCBI Taxonomy" id="1536484"/>
    <lineage>
        <taxon>Eukaryota</taxon>
        <taxon>Fungi</taxon>
        <taxon>Dikarya</taxon>
        <taxon>Ascomycota</taxon>
        <taxon>Pezizomycotina</taxon>
        <taxon>Sordariomycetes</taxon>
        <taxon>Sordariomycetidae</taxon>
        <taxon>Sordariales</taxon>
        <taxon>Podosporaceae</taxon>
        <taxon>Podospora</taxon>
    </lineage>
</organism>
<reference evidence="3" key="2">
    <citation type="submission" date="2023-05" db="EMBL/GenBank/DDBJ databases">
        <authorList>
            <consortium name="Lawrence Berkeley National Laboratory"/>
            <person name="Steindorff A."/>
            <person name="Hensen N."/>
            <person name="Bonometti L."/>
            <person name="Westerberg I."/>
            <person name="Brannstrom I.O."/>
            <person name="Guillou S."/>
            <person name="Cros-Aarteil S."/>
            <person name="Calhoun S."/>
            <person name="Haridas S."/>
            <person name="Kuo A."/>
            <person name="Mondo S."/>
            <person name="Pangilinan J."/>
            <person name="Riley R."/>
            <person name="Labutti K."/>
            <person name="Andreopoulos B."/>
            <person name="Lipzen A."/>
            <person name="Chen C."/>
            <person name="Yanf M."/>
            <person name="Daum C."/>
            <person name="Ng V."/>
            <person name="Clum A."/>
            <person name="Ohm R."/>
            <person name="Martin F."/>
            <person name="Silar P."/>
            <person name="Natvig D."/>
            <person name="Lalanne C."/>
            <person name="Gautier V."/>
            <person name="Ament-Velasquez S.L."/>
            <person name="Kruys A."/>
            <person name="Hutchinson M.I."/>
            <person name="Powell A.J."/>
            <person name="Barry K."/>
            <person name="Miller A.N."/>
            <person name="Grigoriev I.V."/>
            <person name="Debuchy R."/>
            <person name="Gladieux P."/>
            <person name="Thoren M.H."/>
            <person name="Johannesson H."/>
        </authorList>
    </citation>
    <scope>NUCLEOTIDE SEQUENCE</scope>
    <source>
        <strain evidence="3">PSN309</strain>
    </source>
</reference>
<dbReference type="PANTHER" id="PTHR16861:SF4">
    <property type="entry name" value="SH3 DOMAIN PROTEIN (AFU_ORTHOLOGUE AFUA_1G13610)"/>
    <property type="match status" value="1"/>
</dbReference>
<proteinExistence type="predicted"/>
<evidence type="ECO:0000256" key="1">
    <source>
        <dbReference type="SAM" id="MobiDB-lite"/>
    </source>
</evidence>
<dbReference type="AlphaFoldDB" id="A0AAN6WNR9"/>
<keyword evidence="4" id="KW-1185">Reference proteome</keyword>
<dbReference type="PANTHER" id="PTHR16861">
    <property type="entry name" value="GLYCOPROTEIN 38"/>
    <property type="match status" value="1"/>
</dbReference>
<feature type="compositionally biased region" description="Low complexity" evidence="1">
    <location>
        <begin position="184"/>
        <end position="197"/>
    </location>
</feature>
<feature type="region of interest" description="Disordered" evidence="1">
    <location>
        <begin position="275"/>
        <end position="294"/>
    </location>
</feature>
<keyword evidence="2" id="KW-0812">Transmembrane</keyword>
<evidence type="ECO:0000313" key="4">
    <source>
        <dbReference type="Proteomes" id="UP001302126"/>
    </source>
</evidence>
<accession>A0AAN6WNR9</accession>
<name>A0AAN6WNR9_9PEZI</name>
<dbReference type="EMBL" id="MU864450">
    <property type="protein sequence ID" value="KAK4185434.1"/>
    <property type="molecule type" value="Genomic_DNA"/>
</dbReference>
<feature type="compositionally biased region" description="Low complexity" evidence="1">
    <location>
        <begin position="147"/>
        <end position="169"/>
    </location>
</feature>
<protein>
    <recommendedName>
        <fullName evidence="5">Mid2 domain-containing protein</fullName>
    </recommendedName>
</protein>